<evidence type="ECO:0000313" key="3">
    <source>
        <dbReference type="Proteomes" id="UP000316270"/>
    </source>
</evidence>
<feature type="region of interest" description="Disordered" evidence="1">
    <location>
        <begin position="1"/>
        <end position="39"/>
    </location>
</feature>
<gene>
    <name evidence="2" type="ORF">FKW77_008672</name>
</gene>
<dbReference type="AlphaFoldDB" id="A0A517KZX3"/>
<sequence length="210" mass="23845">MAPQEYSQPFPNRPETFAYIPRRNGDPSPQTMHAQLHQPRPIPQPQVYYYPPPQPYFMPHAYAVHQQPVYHPVASGAAPAGMYYYPQPHYYPWYPGYGPQAAAHAAQPSQPAPAPAQPGPLRLTDGRIPFYGRTPQEVSEDAIKVARAHDRSELHTFAPTAEPSTKFWCKMPDTGEYKMLPLGTINLTWKGDWRHDPIHDRVYFVATGLK</sequence>
<dbReference type="Proteomes" id="UP000316270">
    <property type="component" value="Chromosome 2"/>
</dbReference>
<name>A0A517KZX3_9PEZI</name>
<dbReference type="EMBL" id="CP042186">
    <property type="protein sequence ID" value="QDS68951.1"/>
    <property type="molecule type" value="Genomic_DNA"/>
</dbReference>
<dbReference type="OrthoDB" id="3928974at2759"/>
<keyword evidence="3" id="KW-1185">Reference proteome</keyword>
<organism evidence="2 3">
    <name type="scientific">Venturia effusa</name>
    <dbReference type="NCBI Taxonomy" id="50376"/>
    <lineage>
        <taxon>Eukaryota</taxon>
        <taxon>Fungi</taxon>
        <taxon>Dikarya</taxon>
        <taxon>Ascomycota</taxon>
        <taxon>Pezizomycotina</taxon>
        <taxon>Dothideomycetes</taxon>
        <taxon>Pleosporomycetidae</taxon>
        <taxon>Venturiales</taxon>
        <taxon>Venturiaceae</taxon>
        <taxon>Venturia</taxon>
    </lineage>
</organism>
<proteinExistence type="predicted"/>
<reference evidence="2 3" key="1">
    <citation type="submission" date="2019-07" db="EMBL/GenBank/DDBJ databases">
        <title>Finished genome of Venturia effusa.</title>
        <authorList>
            <person name="Young C.A."/>
            <person name="Cox M.P."/>
            <person name="Ganley A.R.D."/>
            <person name="David W.J."/>
        </authorList>
    </citation>
    <scope>NUCLEOTIDE SEQUENCE [LARGE SCALE GENOMIC DNA]</scope>
    <source>
        <strain evidence="3">albino</strain>
    </source>
</reference>
<accession>A0A517KZX3</accession>
<feature type="compositionally biased region" description="Polar residues" evidence="1">
    <location>
        <begin position="1"/>
        <end position="10"/>
    </location>
</feature>
<evidence type="ECO:0000256" key="1">
    <source>
        <dbReference type="SAM" id="MobiDB-lite"/>
    </source>
</evidence>
<evidence type="ECO:0000313" key="2">
    <source>
        <dbReference type="EMBL" id="QDS68951.1"/>
    </source>
</evidence>
<protein>
    <submittedName>
        <fullName evidence="2">Uncharacterized protein</fullName>
    </submittedName>
</protein>
<feature type="region of interest" description="Disordered" evidence="1">
    <location>
        <begin position="102"/>
        <end position="125"/>
    </location>
</feature>